<dbReference type="PANTHER" id="PTHR33204:SF29">
    <property type="entry name" value="TRANSCRIPTIONAL REGULATOR"/>
    <property type="match status" value="1"/>
</dbReference>
<proteinExistence type="predicted"/>
<geneLocation type="plasmid" evidence="8 11">
    <name>unnamed2</name>
</geneLocation>
<keyword evidence="8" id="KW-0614">Plasmid</keyword>
<dbReference type="Proteomes" id="UP001059745">
    <property type="component" value="Plasmid unnamed2"/>
</dbReference>
<dbReference type="Gene3D" id="1.10.10.10">
    <property type="entry name" value="Winged helix-like DNA-binding domain superfamily/Winged helix DNA-binding domain"/>
    <property type="match status" value="1"/>
</dbReference>
<organism evidence="7 10">
    <name type="scientific">Burkholderia gladioli</name>
    <name type="common">Pseudomonas marginata</name>
    <name type="synonym">Phytomonas marginata</name>
    <dbReference type="NCBI Taxonomy" id="28095"/>
    <lineage>
        <taxon>Bacteria</taxon>
        <taxon>Pseudomonadati</taxon>
        <taxon>Pseudomonadota</taxon>
        <taxon>Betaproteobacteria</taxon>
        <taxon>Burkholderiales</taxon>
        <taxon>Burkholderiaceae</taxon>
        <taxon>Burkholderia</taxon>
    </lineage>
</organism>
<dbReference type="AlphaFoldDB" id="A0A095FRA3"/>
<reference evidence="8" key="4">
    <citation type="submission" date="2022-09" db="EMBL/GenBank/DDBJ databases">
        <title>Genomic of Burkholderia gladioli.</title>
        <authorList>
            <person name="Wu H."/>
        </authorList>
    </citation>
    <scope>NUCLEOTIDE SEQUENCE</scope>
    <source>
        <strain evidence="8">ZN-S4</strain>
        <plasmid evidence="8">unnamed2</plasmid>
    </source>
</reference>
<keyword evidence="1" id="KW-0805">Transcription regulation</keyword>
<evidence type="ECO:0000256" key="2">
    <source>
        <dbReference type="ARBA" id="ARBA00023125"/>
    </source>
</evidence>
<dbReference type="InterPro" id="IPR036388">
    <property type="entry name" value="WH-like_DNA-bd_sf"/>
</dbReference>
<evidence type="ECO:0000313" key="9">
    <source>
        <dbReference type="Proteomes" id="UP000029590"/>
    </source>
</evidence>
<dbReference type="EMBL" id="JPGG01000012">
    <property type="protein sequence ID" value="KGC20251.1"/>
    <property type="molecule type" value="Genomic_DNA"/>
</dbReference>
<dbReference type="RefSeq" id="WP_080752298.1">
    <property type="nucleotide sequence ID" value="NZ_CADEQK010000044.1"/>
</dbReference>
<reference evidence="10" key="3">
    <citation type="submission" date="2017-09" db="EMBL/GenBank/DDBJ databases">
        <title>FDA dAtabase for Regulatory Grade micrObial Sequences (FDA-ARGOS): Supporting development and validation of Infectious Disease Dx tests.</title>
        <authorList>
            <person name="Minogue T."/>
            <person name="Wolcott M."/>
            <person name="Wasieloski L."/>
            <person name="Aguilar W."/>
            <person name="Moore D."/>
            <person name="Tallon L."/>
            <person name="Sadzewicz L."/>
            <person name="Ott S."/>
            <person name="Zhao X."/>
            <person name="Nagaraj S."/>
            <person name="Vavikolanu K."/>
            <person name="Aluvathingal J."/>
            <person name="Nadendla S."/>
            <person name="Sichtig H."/>
        </authorList>
    </citation>
    <scope>NUCLEOTIDE SEQUENCE [LARGE SCALE GENOMIC DNA]</scope>
    <source>
        <strain evidence="10">FDAARGOS_390</strain>
    </source>
</reference>
<dbReference type="Proteomes" id="UP000220629">
    <property type="component" value="Unassembled WGS sequence"/>
</dbReference>
<keyword evidence="3" id="KW-0804">Transcription</keyword>
<evidence type="ECO:0000313" key="7">
    <source>
        <dbReference type="EMBL" id="PEH40656.1"/>
    </source>
</evidence>
<dbReference type="PROSITE" id="PS51118">
    <property type="entry name" value="HTH_HXLR"/>
    <property type="match status" value="1"/>
</dbReference>
<dbReference type="EMBL" id="CP104217">
    <property type="protein sequence ID" value="UWX75413.1"/>
    <property type="molecule type" value="Genomic_DNA"/>
</dbReference>
<reference evidence="7" key="2">
    <citation type="submission" date="2017-09" db="EMBL/GenBank/DDBJ databases">
        <title>FDA dAtabase for Regulatory Grade micrObial Sequences (FDA-ARGOS): Supporting development and validation of Infectious Disease Dx tests.</title>
        <authorList>
            <person name="Minogue T."/>
            <person name="Wolcott M."/>
            <person name="Wasieloski L."/>
            <person name="Aguilar W."/>
            <person name="Moore D."/>
            <person name="Tallon L.J."/>
            <person name="Sadzewicz L."/>
            <person name="Ott S."/>
            <person name="Zhao X."/>
            <person name="Nagaraj S."/>
            <person name="Vavikolanu K."/>
            <person name="Aluvathingal J."/>
            <person name="Nadendla S."/>
            <person name="Sichtig H."/>
        </authorList>
    </citation>
    <scope>NUCLEOTIDE SEQUENCE</scope>
    <source>
        <strain evidence="7">FDAARGOS_390</strain>
    </source>
</reference>
<gene>
    <name evidence="6" type="ORF">CRM94_16000</name>
    <name evidence="7" type="ORF">CRM94_16875</name>
    <name evidence="5" type="ORF">DM48_7956</name>
    <name evidence="8" type="ORF">NYZ96_35895</name>
</gene>
<evidence type="ECO:0000313" key="5">
    <source>
        <dbReference type="EMBL" id="KGC20251.1"/>
    </source>
</evidence>
<keyword evidence="2" id="KW-0238">DNA-binding</keyword>
<feature type="domain" description="HTH hxlR-type" evidence="4">
    <location>
        <begin position="7"/>
        <end position="106"/>
    </location>
</feature>
<protein>
    <submittedName>
        <fullName evidence="7 8">Transcriptional regulator</fullName>
    </submittedName>
    <submittedName>
        <fullName evidence="5">HxlR-like helix-turn-helix family protein</fullName>
    </submittedName>
</protein>
<sequence>MKALTQCPVAFTSRIVGGKWKARIVWALIRHETLRFSDVRRACPPISDRILSKELKELEGWGLVARREYSTIPPKTEYSLTALGQTLRPVMAAMAAWGTEHRSTIAGQS</sequence>
<dbReference type="SUPFAM" id="SSF46785">
    <property type="entry name" value="Winged helix' DNA-binding domain"/>
    <property type="match status" value="1"/>
</dbReference>
<evidence type="ECO:0000313" key="6">
    <source>
        <dbReference type="EMBL" id="PEH40520.1"/>
    </source>
</evidence>
<accession>A0A095FRA3</accession>
<dbReference type="EMBL" id="PDDY01000002">
    <property type="protein sequence ID" value="PEH40520.1"/>
    <property type="molecule type" value="Genomic_DNA"/>
</dbReference>
<reference evidence="5 9" key="1">
    <citation type="submission" date="2014-04" db="EMBL/GenBank/DDBJ databases">
        <authorList>
            <person name="Bishop-Lilly K.A."/>
            <person name="Broomall S.M."/>
            <person name="Chain P.S."/>
            <person name="Chertkov O."/>
            <person name="Coyne S.R."/>
            <person name="Daligault H.E."/>
            <person name="Davenport K.W."/>
            <person name="Erkkila T."/>
            <person name="Frey K.G."/>
            <person name="Gibbons H.S."/>
            <person name="Gu W."/>
            <person name="Jaissle J."/>
            <person name="Johnson S.L."/>
            <person name="Koroleva G.I."/>
            <person name="Ladner J.T."/>
            <person name="Lo C.-C."/>
            <person name="Minogue T.D."/>
            <person name="Munk C."/>
            <person name="Palacios G.F."/>
            <person name="Redden C.L."/>
            <person name="Rosenzweig C.N."/>
            <person name="Scholz M.B."/>
            <person name="Teshima H."/>
            <person name="Xu Y."/>
        </authorList>
    </citation>
    <scope>NUCLEOTIDE SEQUENCE [LARGE SCALE GENOMIC DNA]</scope>
    <source>
        <strain evidence="9">gladioli</strain>
        <strain evidence="5">Gladioli</strain>
    </source>
</reference>
<dbReference type="GO" id="GO:0003677">
    <property type="term" value="F:DNA binding"/>
    <property type="evidence" value="ECO:0007669"/>
    <property type="project" value="UniProtKB-KW"/>
</dbReference>
<evidence type="ECO:0000259" key="4">
    <source>
        <dbReference type="PROSITE" id="PS51118"/>
    </source>
</evidence>
<evidence type="ECO:0000313" key="8">
    <source>
        <dbReference type="EMBL" id="UWX75413.1"/>
    </source>
</evidence>
<dbReference type="InterPro" id="IPR036390">
    <property type="entry name" value="WH_DNA-bd_sf"/>
</dbReference>
<evidence type="ECO:0000256" key="1">
    <source>
        <dbReference type="ARBA" id="ARBA00023015"/>
    </source>
</evidence>
<dbReference type="PANTHER" id="PTHR33204">
    <property type="entry name" value="TRANSCRIPTIONAL REGULATOR, MARR FAMILY"/>
    <property type="match status" value="1"/>
</dbReference>
<evidence type="ECO:0000313" key="11">
    <source>
        <dbReference type="Proteomes" id="UP001059745"/>
    </source>
</evidence>
<evidence type="ECO:0000313" key="10">
    <source>
        <dbReference type="Proteomes" id="UP000220629"/>
    </source>
</evidence>
<dbReference type="Pfam" id="PF01638">
    <property type="entry name" value="HxlR"/>
    <property type="match status" value="1"/>
</dbReference>
<dbReference type="EMBL" id="PDDY01000002">
    <property type="protein sequence ID" value="PEH40656.1"/>
    <property type="molecule type" value="Genomic_DNA"/>
</dbReference>
<dbReference type="Proteomes" id="UP000029590">
    <property type="component" value="Unassembled WGS sequence"/>
</dbReference>
<evidence type="ECO:0000256" key="3">
    <source>
        <dbReference type="ARBA" id="ARBA00023163"/>
    </source>
</evidence>
<dbReference type="OrthoDB" id="9807069at2"/>
<name>A0A095FRA3_BURGA</name>
<dbReference type="InterPro" id="IPR002577">
    <property type="entry name" value="HTH_HxlR"/>
</dbReference>